<comment type="caution">
    <text evidence="1">The sequence shown here is derived from an EMBL/GenBank/DDBJ whole genome shotgun (WGS) entry which is preliminary data.</text>
</comment>
<keyword evidence="2" id="KW-1185">Reference proteome</keyword>
<evidence type="ECO:0000313" key="2">
    <source>
        <dbReference type="Proteomes" id="UP001501074"/>
    </source>
</evidence>
<evidence type="ECO:0000313" key="1">
    <source>
        <dbReference type="EMBL" id="GAA3599534.1"/>
    </source>
</evidence>
<accession>A0ABP6Z6K7</accession>
<proteinExistence type="predicted"/>
<reference evidence="2" key="1">
    <citation type="journal article" date="2019" name="Int. J. Syst. Evol. Microbiol.">
        <title>The Global Catalogue of Microorganisms (GCM) 10K type strain sequencing project: providing services to taxonomists for standard genome sequencing and annotation.</title>
        <authorList>
            <consortium name="The Broad Institute Genomics Platform"/>
            <consortium name="The Broad Institute Genome Sequencing Center for Infectious Disease"/>
            <person name="Wu L."/>
            <person name="Ma J."/>
        </authorList>
    </citation>
    <scope>NUCLEOTIDE SEQUENCE [LARGE SCALE GENOMIC DNA]</scope>
    <source>
        <strain evidence="2">JCM 16902</strain>
    </source>
</reference>
<sequence>MVMAERWRSSAARDLVKKIKKAGGEVERAGVGKMKVFGPQGSVTIAEPLSDSSKDVARNSAARLILEKTGLTI</sequence>
<dbReference type="EMBL" id="BAAAZO010000002">
    <property type="protein sequence ID" value="GAA3599534.1"/>
    <property type="molecule type" value="Genomic_DNA"/>
</dbReference>
<protein>
    <submittedName>
        <fullName evidence="1">Uncharacterized protein</fullName>
    </submittedName>
</protein>
<dbReference type="Proteomes" id="UP001501074">
    <property type="component" value="Unassembled WGS sequence"/>
</dbReference>
<organism evidence="1 2">
    <name type="scientific">Kineosporia mesophila</name>
    <dbReference type="NCBI Taxonomy" id="566012"/>
    <lineage>
        <taxon>Bacteria</taxon>
        <taxon>Bacillati</taxon>
        <taxon>Actinomycetota</taxon>
        <taxon>Actinomycetes</taxon>
        <taxon>Kineosporiales</taxon>
        <taxon>Kineosporiaceae</taxon>
        <taxon>Kineosporia</taxon>
    </lineage>
</organism>
<name>A0ABP6Z6K7_9ACTN</name>
<gene>
    <name evidence="1" type="ORF">GCM10022223_13730</name>
</gene>